<reference evidence="2 3" key="1">
    <citation type="journal article" date="2019" name="Sci. Rep.">
        <title>A multi-omics analysis of the grapevine pathogen Lasiodiplodia theobromae reveals that temperature affects the expression of virulence- and pathogenicity-related genes.</title>
        <authorList>
            <person name="Felix C."/>
            <person name="Meneses R."/>
            <person name="Goncalves M.F.M."/>
            <person name="Tilleman L."/>
            <person name="Duarte A.S."/>
            <person name="Jorrin-Novo J.V."/>
            <person name="Van de Peer Y."/>
            <person name="Deforce D."/>
            <person name="Van Nieuwerburgh F."/>
            <person name="Esteves A.C."/>
            <person name="Alves A."/>
        </authorList>
    </citation>
    <scope>NUCLEOTIDE SEQUENCE [LARGE SCALE GENOMIC DNA]</scope>
    <source>
        <strain evidence="2 3">LA-SOL3</strain>
    </source>
</reference>
<accession>A0A5N5DQ73</accession>
<organism evidence="2 3">
    <name type="scientific">Lasiodiplodia theobromae</name>
    <dbReference type="NCBI Taxonomy" id="45133"/>
    <lineage>
        <taxon>Eukaryota</taxon>
        <taxon>Fungi</taxon>
        <taxon>Dikarya</taxon>
        <taxon>Ascomycota</taxon>
        <taxon>Pezizomycotina</taxon>
        <taxon>Dothideomycetes</taxon>
        <taxon>Dothideomycetes incertae sedis</taxon>
        <taxon>Botryosphaeriales</taxon>
        <taxon>Botryosphaeriaceae</taxon>
        <taxon>Lasiodiplodia</taxon>
    </lineage>
</organism>
<dbReference type="AlphaFoldDB" id="A0A5N5DQ73"/>
<feature type="compositionally biased region" description="Polar residues" evidence="1">
    <location>
        <begin position="15"/>
        <end position="29"/>
    </location>
</feature>
<feature type="compositionally biased region" description="Low complexity" evidence="1">
    <location>
        <begin position="63"/>
        <end position="73"/>
    </location>
</feature>
<dbReference type="Proteomes" id="UP000325902">
    <property type="component" value="Unassembled WGS sequence"/>
</dbReference>
<gene>
    <name evidence="2" type="ORF">DBV05_g1689</name>
</gene>
<evidence type="ECO:0000256" key="1">
    <source>
        <dbReference type="SAM" id="MobiDB-lite"/>
    </source>
</evidence>
<evidence type="ECO:0000313" key="3">
    <source>
        <dbReference type="Proteomes" id="UP000325902"/>
    </source>
</evidence>
<keyword evidence="3" id="KW-1185">Reference proteome</keyword>
<proteinExistence type="predicted"/>
<evidence type="ECO:0000313" key="2">
    <source>
        <dbReference type="EMBL" id="KAB2579780.1"/>
    </source>
</evidence>
<name>A0A5N5DQ73_9PEZI</name>
<protein>
    <submittedName>
        <fullName evidence="2">Uncharacterized protein</fullName>
    </submittedName>
</protein>
<dbReference type="OrthoDB" id="10511520at2759"/>
<feature type="compositionally biased region" description="Polar residues" evidence="1">
    <location>
        <begin position="98"/>
        <end position="116"/>
    </location>
</feature>
<sequence>MVRHSVVFGGLGSKAGNSGDTNEASNTDSGEILQRRRRSSIRVPGFMSSLRRLCDGVQRQARSRSNSNGSNGSDVAKKSSRSTENLVAASGEGCSDAKSVQSEVSRQSTSSTREAW</sequence>
<feature type="region of interest" description="Disordered" evidence="1">
    <location>
        <begin position="1"/>
        <end position="116"/>
    </location>
</feature>
<dbReference type="EMBL" id="VCHE01000006">
    <property type="protein sequence ID" value="KAB2579780.1"/>
    <property type="molecule type" value="Genomic_DNA"/>
</dbReference>
<comment type="caution">
    <text evidence="2">The sequence shown here is derived from an EMBL/GenBank/DDBJ whole genome shotgun (WGS) entry which is preliminary data.</text>
</comment>